<keyword evidence="2" id="KW-0347">Helicase</keyword>
<evidence type="ECO:0000259" key="1">
    <source>
        <dbReference type="SMART" id="SM00487"/>
    </source>
</evidence>
<comment type="caution">
    <text evidence="2">The sequence shown here is derived from an EMBL/GenBank/DDBJ whole genome shotgun (WGS) entry which is preliminary data.</text>
</comment>
<dbReference type="Gene3D" id="3.40.50.300">
    <property type="entry name" value="P-loop containing nucleotide triphosphate hydrolases"/>
    <property type="match status" value="2"/>
</dbReference>
<accession>A0ABV8UP10</accession>
<organism evidence="2 3">
    <name type="scientific">Fodinicurvata halophila</name>
    <dbReference type="NCBI Taxonomy" id="1419723"/>
    <lineage>
        <taxon>Bacteria</taxon>
        <taxon>Pseudomonadati</taxon>
        <taxon>Pseudomonadota</taxon>
        <taxon>Alphaproteobacteria</taxon>
        <taxon>Rhodospirillales</taxon>
        <taxon>Rhodovibrionaceae</taxon>
        <taxon>Fodinicurvata</taxon>
    </lineage>
</organism>
<evidence type="ECO:0000313" key="3">
    <source>
        <dbReference type="Proteomes" id="UP001595799"/>
    </source>
</evidence>
<reference evidence="3" key="1">
    <citation type="journal article" date="2019" name="Int. J. Syst. Evol. Microbiol.">
        <title>The Global Catalogue of Microorganisms (GCM) 10K type strain sequencing project: providing services to taxonomists for standard genome sequencing and annotation.</title>
        <authorList>
            <consortium name="The Broad Institute Genomics Platform"/>
            <consortium name="The Broad Institute Genome Sequencing Center for Infectious Disease"/>
            <person name="Wu L."/>
            <person name="Ma J."/>
        </authorList>
    </citation>
    <scope>NUCLEOTIDE SEQUENCE [LARGE SCALE GENOMIC DNA]</scope>
    <source>
        <strain evidence="3">CECT 8472</strain>
    </source>
</reference>
<dbReference type="SMART" id="SM00487">
    <property type="entry name" value="DEXDc"/>
    <property type="match status" value="1"/>
</dbReference>
<proteinExistence type="predicted"/>
<dbReference type="Proteomes" id="UP001595799">
    <property type="component" value="Unassembled WGS sequence"/>
</dbReference>
<keyword evidence="3" id="KW-1185">Reference proteome</keyword>
<dbReference type="RefSeq" id="WP_382422643.1">
    <property type="nucleotide sequence ID" value="NZ_JBHSCW010000006.1"/>
</dbReference>
<evidence type="ECO:0000313" key="2">
    <source>
        <dbReference type="EMBL" id="MFC4352294.1"/>
    </source>
</evidence>
<keyword evidence="2" id="KW-0067">ATP-binding</keyword>
<dbReference type="Pfam" id="PF00271">
    <property type="entry name" value="Helicase_C"/>
    <property type="match status" value="1"/>
</dbReference>
<dbReference type="InterPro" id="IPR027417">
    <property type="entry name" value="P-loop_NTPase"/>
</dbReference>
<dbReference type="EMBL" id="JBHSCW010000006">
    <property type="protein sequence ID" value="MFC4352294.1"/>
    <property type="molecule type" value="Genomic_DNA"/>
</dbReference>
<dbReference type="InterPro" id="IPR001650">
    <property type="entry name" value="Helicase_C-like"/>
</dbReference>
<dbReference type="InterPro" id="IPR014001">
    <property type="entry name" value="Helicase_ATP-bd"/>
</dbReference>
<gene>
    <name evidence="2" type="ORF">ACFOW6_12160</name>
</gene>
<sequence>MTVDTFSAEAALKPLKKFQRDTVEYAFRRLYLDEGGTNRFLVADEVGLGKTLVARGVIAKTIEYLRDKQDRIDIIYICSNQAIAHQNLKRLNVLGQNTLSAATRITLIPFVRGDLPALSESKVNFISLTPSTTFDLKSSKGVKQERAFLYHLLSPLIPCQEGFCKLLQCSVGDGNWKWEVSNLNLDKVEASLIERFRQKIQAETELFEEVIRLSELYRAYNTEEFSEPVYDRNALIGELRRQLATVCLDALKPDLIILDEFQRFKHVLNQETDHGELARELLSYSGEGVVSDETSDVRVLMLSATPYKKLTLSGDADEDGDHYDEFLFVLKFLYDDPAGESEVIQNLPSKLKSFRRALQQLPSSKEWAAQNRDTIQTYLKAVMVRRERVRHTSRQDAMLEEVKASPVQLTADDLRNADAVSRVAMSVSAPNNLEYWKSAPYLLNFMQHYKLKQLMKEQLPGPLSDYIDAMNSARPSLLNRERISDYQPIDPGNGRMRRLMEDLFGQGEPGENDRSLHRHLWLPPSLPYYDRKQRPCDGSSEQRPLTKSLIFSSWSMVPDAISALVTYEAERLMGCGQSGHGYFDQYDQRPLQFQYHEDRPTGLRNLLLLYPSPTLASEGDPFSVFSDHETGLTYQEMRTSLTKRIQKLLSDLGLQQSSQSRAHGELSTIPLVLDAKKSSRLLEWVTSAEVGLLGLSKEEGYQKHCVALADKANEVSEPRVSQEDLDLLVDLCLGSPAVCALRSLRRIAPEIEWENQVLLTAAAKVAWAFRFLFNQQQVVELVRKEDKRGYWNKVLQYCARHNLQAVLDEYAHCLVENEGLSASEPEEKVRGVAEAMANALTIKPSQIHVDWPQVKDGQVTIAANPQMRGRFAMRFADYKDEEGESQRVDKVRSAFNSPFRPFVLATTSIGQEGLDFHPYCYRIYHWNLPSNPVDLEQREGRIHRFKGHAVRLNLANKHVADAKECNNQNTDPWTRMFQAAQQESDSETGLIPYWIYEGDTCIERVVPMFPYSREEKQLEWLKRSLAVYRLAFGQPRQEDLLDYLNTLQDEVMNVDDLSEFQIELLPAAV</sequence>
<dbReference type="SUPFAM" id="SSF52540">
    <property type="entry name" value="P-loop containing nucleoside triphosphate hydrolases"/>
    <property type="match status" value="2"/>
</dbReference>
<dbReference type="GO" id="GO:0004386">
    <property type="term" value="F:helicase activity"/>
    <property type="evidence" value="ECO:0007669"/>
    <property type="project" value="UniProtKB-KW"/>
</dbReference>
<feature type="domain" description="Helicase ATP-binding" evidence="1">
    <location>
        <begin position="11"/>
        <end position="329"/>
    </location>
</feature>
<keyword evidence="2" id="KW-0547">Nucleotide-binding</keyword>
<keyword evidence="2" id="KW-0378">Hydrolase</keyword>
<protein>
    <submittedName>
        <fullName evidence="2">DEAD/DEAH box helicase</fullName>
    </submittedName>
</protein>
<name>A0ABV8UP10_9PROT</name>